<dbReference type="RefSeq" id="WP_188985152.1">
    <property type="nucleotide sequence ID" value="NZ_BMPO01000009.1"/>
</dbReference>
<evidence type="ECO:0000313" key="3">
    <source>
        <dbReference type="Proteomes" id="UP000635983"/>
    </source>
</evidence>
<protein>
    <submittedName>
        <fullName evidence="2">Uncharacterized protein</fullName>
    </submittedName>
</protein>
<keyword evidence="3" id="KW-1185">Reference proteome</keyword>
<dbReference type="EMBL" id="BMPO01000009">
    <property type="protein sequence ID" value="GGK06491.1"/>
    <property type="molecule type" value="Genomic_DNA"/>
</dbReference>
<feature type="region of interest" description="Disordered" evidence="1">
    <location>
        <begin position="1"/>
        <end position="56"/>
    </location>
</feature>
<comment type="caution">
    <text evidence="2">The sequence shown here is derived from an EMBL/GenBank/DDBJ whole genome shotgun (WGS) entry which is preliminary data.</text>
</comment>
<reference evidence="2" key="1">
    <citation type="journal article" date="2014" name="Int. J. Syst. Evol. Microbiol.">
        <title>Complete genome sequence of Corynebacterium casei LMG S-19264T (=DSM 44701T), isolated from a smear-ripened cheese.</title>
        <authorList>
            <consortium name="US DOE Joint Genome Institute (JGI-PGF)"/>
            <person name="Walter F."/>
            <person name="Albersmeier A."/>
            <person name="Kalinowski J."/>
            <person name="Ruckert C."/>
        </authorList>
    </citation>
    <scope>NUCLEOTIDE SEQUENCE</scope>
    <source>
        <strain evidence="2">JCM 30078</strain>
    </source>
</reference>
<sequence>MAGEDEVLETEQDSELDTPETDVPTDGDAGEAAPDEAEVTEEDMEMFEDDPNIPTE</sequence>
<gene>
    <name evidence="2" type="ORF">GCM10009304_35770</name>
</gene>
<name>A0A917Q216_9PSED</name>
<organism evidence="2 3">
    <name type="scientific">Pseudomonas matsuisoli</name>
    <dbReference type="NCBI Taxonomy" id="1515666"/>
    <lineage>
        <taxon>Bacteria</taxon>
        <taxon>Pseudomonadati</taxon>
        <taxon>Pseudomonadota</taxon>
        <taxon>Gammaproteobacteria</taxon>
        <taxon>Pseudomonadales</taxon>
        <taxon>Pseudomonadaceae</taxon>
        <taxon>Pseudomonas</taxon>
    </lineage>
</organism>
<dbReference type="Proteomes" id="UP000635983">
    <property type="component" value="Unassembled WGS sequence"/>
</dbReference>
<evidence type="ECO:0000313" key="2">
    <source>
        <dbReference type="EMBL" id="GGK06491.1"/>
    </source>
</evidence>
<dbReference type="AlphaFoldDB" id="A0A917Q216"/>
<accession>A0A917Q216</accession>
<proteinExistence type="predicted"/>
<reference evidence="2" key="2">
    <citation type="submission" date="2020-09" db="EMBL/GenBank/DDBJ databases">
        <authorList>
            <person name="Sun Q."/>
            <person name="Ohkuma M."/>
        </authorList>
    </citation>
    <scope>NUCLEOTIDE SEQUENCE</scope>
    <source>
        <strain evidence="2">JCM 30078</strain>
    </source>
</reference>
<evidence type="ECO:0000256" key="1">
    <source>
        <dbReference type="SAM" id="MobiDB-lite"/>
    </source>
</evidence>